<dbReference type="RefSeq" id="WP_101176700.1">
    <property type="nucleotide sequence ID" value="NZ_PISE01000016.1"/>
</dbReference>
<dbReference type="Proteomes" id="UP000233375">
    <property type="component" value="Unassembled WGS sequence"/>
</dbReference>
<proteinExistence type="predicted"/>
<dbReference type="InterPro" id="IPR024197">
    <property type="entry name" value="TPP-like"/>
</dbReference>
<dbReference type="EMBL" id="PISE01000016">
    <property type="protein sequence ID" value="PKG24037.1"/>
    <property type="molecule type" value="Genomic_DNA"/>
</dbReference>
<evidence type="ECO:0000313" key="1">
    <source>
        <dbReference type="EMBL" id="PKG24037.1"/>
    </source>
</evidence>
<evidence type="ECO:0008006" key="3">
    <source>
        <dbReference type="Google" id="ProtNLM"/>
    </source>
</evidence>
<dbReference type="SUPFAM" id="SSF56784">
    <property type="entry name" value="HAD-like"/>
    <property type="match status" value="1"/>
</dbReference>
<comment type="caution">
    <text evidence="1">The sequence shown here is derived from an EMBL/GenBank/DDBJ whole genome shotgun (WGS) entry which is preliminary data.</text>
</comment>
<dbReference type="InterPro" id="IPR036412">
    <property type="entry name" value="HAD-like_sf"/>
</dbReference>
<keyword evidence="2" id="KW-1185">Reference proteome</keyword>
<accession>A0A2N0Z3E1</accession>
<dbReference type="OrthoDB" id="1666512at2"/>
<name>A0A2N0Z3E1_9BACI</name>
<organism evidence="1 2">
    <name type="scientific">Niallia nealsonii</name>
    <dbReference type="NCBI Taxonomy" id="115979"/>
    <lineage>
        <taxon>Bacteria</taxon>
        <taxon>Bacillati</taxon>
        <taxon>Bacillota</taxon>
        <taxon>Bacilli</taxon>
        <taxon>Bacillales</taxon>
        <taxon>Bacillaceae</taxon>
        <taxon>Niallia</taxon>
    </lineage>
</organism>
<evidence type="ECO:0000313" key="2">
    <source>
        <dbReference type="Proteomes" id="UP000233375"/>
    </source>
</evidence>
<dbReference type="Gene3D" id="3.40.50.1000">
    <property type="entry name" value="HAD superfamily/HAD-like"/>
    <property type="match status" value="1"/>
</dbReference>
<sequence length="271" mass="31343">MKMFASDLDRTLIYSQRALETLQTPLTEKMRPVEKRNNEDVSFMTKDSFFLLQEIAKECLFVPVTTRTYEQYKRVFIFGKEIPVDYSVTNNGSHIYYRGELIKEWKTKVLFRLEEECIKKELLLEQLEKFNVKGTLKIADDLFFYYILNQELSTDEKNRMTEMAKAVGWKVSLQGKKLYFMPLPICKGEAIKYIQKREGITTVFGAGDSILDAPFLAVCDSPFIPRHGEIALQWKNGNSHDDFTKSSGAYAGEEIIQKVHKLLASIGSKER</sequence>
<reference evidence="1 2" key="1">
    <citation type="journal article" date="2003" name="Int. J. Syst. Evol. Microbiol.">
        <title>Bacillus nealsonii sp. nov., isolated from a spacecraft-assembly facility, whose spores are gamma-radiation resistant.</title>
        <authorList>
            <person name="Venkateswaran K."/>
            <person name="Kempf M."/>
            <person name="Chen F."/>
            <person name="Satomi M."/>
            <person name="Nicholson W."/>
            <person name="Kern R."/>
        </authorList>
    </citation>
    <scope>NUCLEOTIDE SEQUENCE [LARGE SCALE GENOMIC DNA]</scope>
    <source>
        <strain evidence="1 2">FO-92</strain>
    </source>
</reference>
<dbReference type="PIRSF" id="PIRSF030802">
    <property type="entry name" value="UCP030802"/>
    <property type="match status" value="1"/>
</dbReference>
<protein>
    <recommendedName>
        <fullName evidence="3">Sucrose phosphatase-like domain-containing protein</fullName>
    </recommendedName>
</protein>
<gene>
    <name evidence="1" type="ORF">CWS01_08170</name>
</gene>
<dbReference type="InterPro" id="IPR023214">
    <property type="entry name" value="HAD_sf"/>
</dbReference>
<dbReference type="AlphaFoldDB" id="A0A2N0Z3E1"/>